<dbReference type="GO" id="GO:0004816">
    <property type="term" value="F:asparagine-tRNA ligase activity"/>
    <property type="evidence" value="ECO:0007669"/>
    <property type="project" value="UniProtKB-EC"/>
</dbReference>
<dbReference type="GO" id="GO:0003676">
    <property type="term" value="F:nucleic acid binding"/>
    <property type="evidence" value="ECO:0007669"/>
    <property type="project" value="InterPro"/>
</dbReference>
<dbReference type="PRINTS" id="PR01042">
    <property type="entry name" value="TRNASYNTHASP"/>
</dbReference>
<dbReference type="Gene3D" id="2.40.50.140">
    <property type="entry name" value="Nucleic acid-binding proteins"/>
    <property type="match status" value="1"/>
</dbReference>
<dbReference type="PANTHER" id="PTHR22594">
    <property type="entry name" value="ASPARTYL/LYSYL-TRNA SYNTHETASE"/>
    <property type="match status" value="1"/>
</dbReference>
<evidence type="ECO:0000256" key="3">
    <source>
        <dbReference type="ARBA" id="ARBA00022598"/>
    </source>
</evidence>
<dbReference type="CDD" id="cd04318">
    <property type="entry name" value="EcAsnRS_like_N"/>
    <property type="match status" value="1"/>
</dbReference>
<dbReference type="InterPro" id="IPR004364">
    <property type="entry name" value="Aa-tRNA-synt_II"/>
</dbReference>
<dbReference type="InterPro" id="IPR002312">
    <property type="entry name" value="Asp/Asn-tRNA-synth_IIb"/>
</dbReference>
<dbReference type="HOGENOM" id="CLU_004553_2_0_1"/>
<dbReference type="PROSITE" id="PS50862">
    <property type="entry name" value="AA_TRNA_LIGASE_II"/>
    <property type="match status" value="1"/>
</dbReference>
<dbReference type="InterPro" id="IPR045864">
    <property type="entry name" value="aa-tRNA-synth_II/BPL/LPL"/>
</dbReference>
<evidence type="ECO:0000256" key="2">
    <source>
        <dbReference type="ARBA" id="ARBA00012816"/>
    </source>
</evidence>
<dbReference type="STRING" id="99883.ENSTNIP00000022232"/>
<dbReference type="AlphaFoldDB" id="Q4RFP0"/>
<dbReference type="Pfam" id="PF00152">
    <property type="entry name" value="tRNA-synt_2"/>
    <property type="match status" value="1"/>
</dbReference>
<dbReference type="GO" id="GO:0006421">
    <property type="term" value="P:asparaginyl-tRNA aminoacylation"/>
    <property type="evidence" value="ECO:0007669"/>
    <property type="project" value="InterPro"/>
</dbReference>
<dbReference type="GO" id="GO:0005524">
    <property type="term" value="F:ATP binding"/>
    <property type="evidence" value="ECO:0007669"/>
    <property type="project" value="UniProtKB-KW"/>
</dbReference>
<keyword evidence="11" id="KW-1185">Reference proteome</keyword>
<dbReference type="GO" id="GO:0005739">
    <property type="term" value="C:mitochondrion"/>
    <property type="evidence" value="ECO:0007669"/>
    <property type="project" value="TreeGrafter"/>
</dbReference>
<sequence length="474" mass="53736">MLSFAFLRSRSIFCIRHYCKKTPTKLRISEALSGSKFGANIKVQGWVRSVRSQKKNLFLHVNDGSSLQSLQIIASSDLNNPLLTFGCAVEVTGFLKPSPHQKQPVELEADRIRVVGECDPVDFPFKIKERHGVDYIRQFPHLRCRTNVFGSLLRVRSEATAAIHSYFQENGYTQIHTPVITSNDCEGAGELFQVEPQISEGDANENFFSVPAFLTVSGQLHLEIMSGAFSEVYTFGPTFRAENSQSRRHLAEFYMVEAELSFTQSIEDLTEVVEDVFRSATERVLTQCAEDVALFHKHVSPGHRDSVDDWLRKKFPIITYSEAVNILNRSTQNFVFPTKWGCDLQKEHEKYLVKHCGNIPVFVTDYPYELKPFYARDNQDHPEHTAAAVDLLVPGVGELCGGSLREERLDLLKARLEVAGLEDVYSWYLDLRRFGSIPHGGFGLGFERYLQCVLGVDNIKDVIPFPRFSHSCLL</sequence>
<dbReference type="NCBIfam" id="NF003037">
    <property type="entry name" value="PRK03932.1"/>
    <property type="match status" value="1"/>
</dbReference>
<evidence type="ECO:0000256" key="6">
    <source>
        <dbReference type="ARBA" id="ARBA00022917"/>
    </source>
</evidence>
<dbReference type="Gene3D" id="3.30.930.10">
    <property type="entry name" value="Bira Bifunctional Protein, Domain 2"/>
    <property type="match status" value="1"/>
</dbReference>
<reference evidence="9" key="2">
    <citation type="submission" date="2004-02" db="EMBL/GenBank/DDBJ databases">
        <authorList>
            <consortium name="Genoscope"/>
            <consortium name="Whitehead Institute Centre for Genome Research"/>
        </authorList>
    </citation>
    <scope>NUCLEOTIDE SEQUENCE</scope>
</reference>
<evidence type="ECO:0000313" key="11">
    <source>
        <dbReference type="Proteomes" id="UP000007303"/>
    </source>
</evidence>
<reference evidence="9 11" key="1">
    <citation type="journal article" date="2004" name="Nature">
        <title>Genome duplication in the teleost fish Tetraodon nigroviridis reveals the early vertebrate proto-karyotype.</title>
        <authorList>
            <person name="Jaillon O."/>
            <person name="Aury J.-M."/>
            <person name="Brunet F."/>
            <person name="Petit J.-L."/>
            <person name="Stange-Thomann N."/>
            <person name="Mauceli E."/>
            <person name="Bouneau L."/>
            <person name="Fischer C."/>
            <person name="Ozouf-Costaz C."/>
            <person name="Bernot A."/>
            <person name="Nicaud S."/>
            <person name="Jaffe D."/>
            <person name="Fisher S."/>
            <person name="Lutfalla G."/>
            <person name="Dossat C."/>
            <person name="Segurens B."/>
            <person name="Dasilva C."/>
            <person name="Salanoubat M."/>
            <person name="Levy M."/>
            <person name="Boudet N."/>
            <person name="Castellano S."/>
            <person name="Anthouard V."/>
            <person name="Jubin C."/>
            <person name="Castelli V."/>
            <person name="Katinka M."/>
            <person name="Vacherie B."/>
            <person name="Biemont C."/>
            <person name="Skalli Z."/>
            <person name="Cattolico L."/>
            <person name="Poulain J."/>
            <person name="De Berardinis V."/>
            <person name="Cruaud C."/>
            <person name="Duprat S."/>
            <person name="Brottier P."/>
            <person name="Coutanceau J.-P."/>
            <person name="Gouzy J."/>
            <person name="Parra G."/>
            <person name="Lardier G."/>
            <person name="Chapple C."/>
            <person name="McKernan K.J."/>
            <person name="McEwan P."/>
            <person name="Bosak S."/>
            <person name="Kellis M."/>
            <person name="Volff J.-N."/>
            <person name="Guigo R."/>
            <person name="Zody M.C."/>
            <person name="Mesirov J."/>
            <person name="Lindblad-Toh K."/>
            <person name="Birren B."/>
            <person name="Nusbaum C."/>
            <person name="Kahn D."/>
            <person name="Robinson-Rechavi M."/>
            <person name="Laudet V."/>
            <person name="Schachter V."/>
            <person name="Quetier F."/>
            <person name="Saurin W."/>
            <person name="Scarpelli C."/>
            <person name="Wincker P."/>
            <person name="Lander E.S."/>
            <person name="Weissenbach J."/>
            <person name="Roest Crollius H."/>
        </authorList>
    </citation>
    <scope>NUCLEOTIDE SEQUENCE [LARGE SCALE GENOMIC DNA]</scope>
</reference>
<evidence type="ECO:0000256" key="5">
    <source>
        <dbReference type="ARBA" id="ARBA00022840"/>
    </source>
</evidence>
<comment type="similarity">
    <text evidence="1">Belongs to the class-II aminoacyl-tRNA synthetase family.</text>
</comment>
<dbReference type="Pfam" id="PF01336">
    <property type="entry name" value="tRNA_anti-codon"/>
    <property type="match status" value="1"/>
</dbReference>
<dbReference type="EMBL" id="CAAE01015113">
    <property type="protein sequence ID" value="CAG12792.1"/>
    <property type="molecule type" value="Genomic_DNA"/>
</dbReference>
<organism evidence="9">
    <name type="scientific">Tetraodon nigroviridis</name>
    <name type="common">Spotted green pufferfish</name>
    <name type="synonym">Chelonodon nigroviridis</name>
    <dbReference type="NCBI Taxonomy" id="99883"/>
    <lineage>
        <taxon>Eukaryota</taxon>
        <taxon>Metazoa</taxon>
        <taxon>Chordata</taxon>
        <taxon>Craniata</taxon>
        <taxon>Vertebrata</taxon>
        <taxon>Euteleostomi</taxon>
        <taxon>Actinopterygii</taxon>
        <taxon>Neopterygii</taxon>
        <taxon>Teleostei</taxon>
        <taxon>Neoteleostei</taxon>
        <taxon>Acanthomorphata</taxon>
        <taxon>Eupercaria</taxon>
        <taxon>Tetraodontiformes</taxon>
        <taxon>Tetradontoidea</taxon>
        <taxon>Tetraodontidae</taxon>
        <taxon>Tetraodon</taxon>
    </lineage>
</organism>
<keyword evidence="4" id="KW-0547">Nucleotide-binding</keyword>
<dbReference type="FunFam" id="3.30.930.10:FF:000016">
    <property type="entry name" value="Asparagine--tRNA ligase"/>
    <property type="match status" value="1"/>
</dbReference>
<keyword evidence="7" id="KW-0030">Aminoacyl-tRNA synthetase</keyword>
<dbReference type="InterPro" id="IPR004522">
    <property type="entry name" value="Asn-tRNA-ligase"/>
</dbReference>
<dbReference type="OrthoDB" id="1931232at2759"/>
<feature type="domain" description="Aminoacyl-transfer RNA synthetases class-II family profile" evidence="8">
    <location>
        <begin position="153"/>
        <end position="464"/>
    </location>
</feature>
<dbReference type="InterPro" id="IPR004365">
    <property type="entry name" value="NA-bd_OB_tRNA"/>
</dbReference>
<gene>
    <name evidence="9" type="ORF">GSTENG00035235001</name>
</gene>
<dbReference type="OMA" id="PEMAFYD"/>
<evidence type="ECO:0000256" key="4">
    <source>
        <dbReference type="ARBA" id="ARBA00022741"/>
    </source>
</evidence>
<dbReference type="KEGG" id="tng:GSTEN00035235G001"/>
<evidence type="ECO:0000313" key="10">
    <source>
        <dbReference type="Ensembl" id="ENSTNIP00000022232.1"/>
    </source>
</evidence>
<dbReference type="SUPFAM" id="SSF50249">
    <property type="entry name" value="Nucleic acid-binding proteins"/>
    <property type="match status" value="1"/>
</dbReference>
<evidence type="ECO:0000256" key="7">
    <source>
        <dbReference type="ARBA" id="ARBA00023146"/>
    </source>
</evidence>
<keyword evidence="3" id="KW-0436">Ligase</keyword>
<dbReference type="Proteomes" id="UP000007303">
    <property type="component" value="Unassembled WGS sequence"/>
</dbReference>
<dbReference type="InterPro" id="IPR006195">
    <property type="entry name" value="aa-tRNA-synth_II"/>
</dbReference>
<dbReference type="PANTHER" id="PTHR22594:SF34">
    <property type="entry name" value="ASPARAGINE--TRNA LIGASE, MITOCHONDRIAL-RELATED"/>
    <property type="match status" value="1"/>
</dbReference>
<dbReference type="SUPFAM" id="SSF55681">
    <property type="entry name" value="Class II aaRS and biotin synthetases"/>
    <property type="match status" value="1"/>
</dbReference>
<evidence type="ECO:0000313" key="9">
    <source>
        <dbReference type="EMBL" id="CAG12792.1"/>
    </source>
</evidence>
<protein>
    <recommendedName>
        <fullName evidence="2">asparagine--tRNA ligase</fullName>
        <ecNumber evidence="2">6.1.1.22</ecNumber>
    </recommendedName>
</protein>
<dbReference type="NCBIfam" id="TIGR00457">
    <property type="entry name" value="asnS"/>
    <property type="match status" value="1"/>
</dbReference>
<name>Q4RFP0_TETNG</name>
<dbReference type="EC" id="6.1.1.22" evidence="2"/>
<evidence type="ECO:0000256" key="1">
    <source>
        <dbReference type="ARBA" id="ARBA00008226"/>
    </source>
</evidence>
<evidence type="ECO:0000259" key="8">
    <source>
        <dbReference type="PROSITE" id="PS50862"/>
    </source>
</evidence>
<dbReference type="Ensembl" id="ENSTNIT00000022471.1">
    <property type="protein sequence ID" value="ENSTNIP00000022232.1"/>
    <property type="gene ID" value="ENSTNIG00000019041.1"/>
</dbReference>
<reference evidence="10" key="3">
    <citation type="submission" date="2025-05" db="UniProtKB">
        <authorList>
            <consortium name="Ensembl"/>
        </authorList>
    </citation>
    <scope>IDENTIFICATION</scope>
</reference>
<dbReference type="InterPro" id="IPR012340">
    <property type="entry name" value="NA-bd_OB-fold"/>
</dbReference>
<accession>Q4RFP0</accession>
<proteinExistence type="inferred from homology"/>
<keyword evidence="5" id="KW-0067">ATP-binding</keyword>
<dbReference type="GeneTree" id="ENSGT01030000234618"/>
<keyword evidence="6" id="KW-0648">Protein biosynthesis</keyword>
<dbReference type="CDD" id="cd00776">
    <property type="entry name" value="AsxRS_core"/>
    <property type="match status" value="1"/>
</dbReference>